<gene>
    <name evidence="2" type="ORF">AWRI3579_g114</name>
</gene>
<organism evidence="2 3">
    <name type="scientific">Hanseniaspora osmophila</name>
    <dbReference type="NCBI Taxonomy" id="56408"/>
    <lineage>
        <taxon>Eukaryota</taxon>
        <taxon>Fungi</taxon>
        <taxon>Dikarya</taxon>
        <taxon>Ascomycota</taxon>
        <taxon>Saccharomycotina</taxon>
        <taxon>Saccharomycetes</taxon>
        <taxon>Saccharomycodales</taxon>
        <taxon>Saccharomycodaceae</taxon>
        <taxon>Hanseniaspora</taxon>
    </lineage>
</organism>
<feature type="coiled-coil region" evidence="1">
    <location>
        <begin position="192"/>
        <end position="219"/>
    </location>
</feature>
<proteinExistence type="predicted"/>
<accession>A0A1E5S0K2</accession>
<dbReference type="Proteomes" id="UP000095728">
    <property type="component" value="Unassembled WGS sequence"/>
</dbReference>
<name>A0A1E5S0K2_9ASCO</name>
<comment type="caution">
    <text evidence="2">The sequence shown here is derived from an EMBL/GenBank/DDBJ whole genome shotgun (WGS) entry which is preliminary data.</text>
</comment>
<dbReference type="InParanoid" id="A0A1E5S0K2"/>
<evidence type="ECO:0000313" key="2">
    <source>
        <dbReference type="EMBL" id="OEJ92503.1"/>
    </source>
</evidence>
<dbReference type="STRING" id="56408.A0A1E5S0K2"/>
<dbReference type="EMBL" id="LPNM01000001">
    <property type="protein sequence ID" value="OEJ92503.1"/>
    <property type="molecule type" value="Genomic_DNA"/>
</dbReference>
<evidence type="ECO:0000256" key="1">
    <source>
        <dbReference type="SAM" id="Coils"/>
    </source>
</evidence>
<dbReference type="AlphaFoldDB" id="A0A1E5S0K2"/>
<protein>
    <submittedName>
        <fullName evidence="2">Uncharacterized protein</fullName>
    </submittedName>
</protein>
<keyword evidence="3" id="KW-1185">Reference proteome</keyword>
<sequence length="493" mass="55150">MPFPINFRTFSNKANLPISPISLTNVSAASVKNNEIAQTPDGKEAQATDPKAKVSKNAQLKKALQKICRKLCSKKDRKKELPTDLTMGTQRFVTNDPTMTLRGPSSRTGPSAPLDIFALFALPVSPDTDDATSVEITETAPQPRVSRAKKAKRVCCKKIKTLFNFKKRLSSNCSVSNIQALPESAAASFHSEEVEEKEYVAAEEECVSADEECVSADEECVSANDTQQLRSILKTTSKYDQPSTPVLPERESMNIALEPSVEALLISYENALSSLEAYELSLVTSISRKEQPLDWRSLRTPVPQDSSSRTPKTVPEWKLVHLKAQYLLCHLNRQAAMVACRDAQDSKASPEHVRYLGNKWLATRLPFLQSVVNLNAKTDELETLQPGLVNDFDPHAYFNSMEKPAQLFSTIINESVLLPFSVKQMEQRVDLDYRNEPKPLSDHVFANEKYRLMLAELNYFKFLLQKKCSSCLDLDLRGLKCFPNLVSWGIVSP</sequence>
<evidence type="ECO:0000313" key="3">
    <source>
        <dbReference type="Proteomes" id="UP000095728"/>
    </source>
</evidence>
<keyword evidence="1" id="KW-0175">Coiled coil</keyword>
<reference evidence="3" key="1">
    <citation type="journal article" date="2016" name="Genome Announc.">
        <title>Genome sequences of three species of Hanseniaspora isolated from spontaneous wine fermentations.</title>
        <authorList>
            <person name="Sternes P.R."/>
            <person name="Lee D."/>
            <person name="Kutyna D.R."/>
            <person name="Borneman A.R."/>
        </authorList>
    </citation>
    <scope>NUCLEOTIDE SEQUENCE [LARGE SCALE GENOMIC DNA]</scope>
    <source>
        <strain evidence="3">AWRI3579</strain>
    </source>
</reference>